<dbReference type="Proteomes" id="UP001155241">
    <property type="component" value="Unassembled WGS sequence"/>
</dbReference>
<gene>
    <name evidence="3" type="ORF">NG895_06395</name>
</gene>
<feature type="signal peptide" evidence="1">
    <location>
        <begin position="1"/>
        <end position="22"/>
    </location>
</feature>
<protein>
    <submittedName>
        <fullName evidence="3">DUF1080 domain-containing protein</fullName>
    </submittedName>
</protein>
<dbReference type="GO" id="GO:0016787">
    <property type="term" value="F:hydrolase activity"/>
    <property type="evidence" value="ECO:0007669"/>
    <property type="project" value="InterPro"/>
</dbReference>
<evidence type="ECO:0000313" key="3">
    <source>
        <dbReference type="EMBL" id="MCO6043532.1"/>
    </source>
</evidence>
<accession>A0A9X2F729</accession>
<evidence type="ECO:0000256" key="1">
    <source>
        <dbReference type="SAM" id="SignalP"/>
    </source>
</evidence>
<feature type="domain" description="3-keto-alpha-glucoside-1,2-lyase/3-keto-2-hydroxy-glucal hydratase" evidence="2">
    <location>
        <begin position="25"/>
        <end position="216"/>
    </location>
</feature>
<keyword evidence="1" id="KW-0732">Signal</keyword>
<dbReference type="Gene3D" id="2.60.120.560">
    <property type="entry name" value="Exo-inulinase, domain 1"/>
    <property type="match status" value="1"/>
</dbReference>
<dbReference type="EMBL" id="JAMXLR010000024">
    <property type="protein sequence ID" value="MCO6043532.1"/>
    <property type="molecule type" value="Genomic_DNA"/>
</dbReference>
<name>A0A9X2F729_9BACT</name>
<evidence type="ECO:0000259" key="2">
    <source>
        <dbReference type="Pfam" id="PF06439"/>
    </source>
</evidence>
<evidence type="ECO:0000313" key="4">
    <source>
        <dbReference type="Proteomes" id="UP001155241"/>
    </source>
</evidence>
<dbReference type="RefSeq" id="WP_252851637.1">
    <property type="nucleotide sequence ID" value="NZ_JAMXLR010000024.1"/>
</dbReference>
<dbReference type="AlphaFoldDB" id="A0A9X2F729"/>
<organism evidence="3 4">
    <name type="scientific">Aeoliella straminimaris</name>
    <dbReference type="NCBI Taxonomy" id="2954799"/>
    <lineage>
        <taxon>Bacteria</taxon>
        <taxon>Pseudomonadati</taxon>
        <taxon>Planctomycetota</taxon>
        <taxon>Planctomycetia</taxon>
        <taxon>Pirellulales</taxon>
        <taxon>Lacipirellulaceae</taxon>
        <taxon>Aeoliella</taxon>
    </lineage>
</organism>
<reference evidence="3" key="1">
    <citation type="submission" date="2022-06" db="EMBL/GenBank/DDBJ databases">
        <title>Aeoliella straminimaris, a novel planctomycete from sediments.</title>
        <authorList>
            <person name="Vitorino I.R."/>
            <person name="Lage O.M."/>
        </authorList>
    </citation>
    <scope>NUCLEOTIDE SEQUENCE</scope>
    <source>
        <strain evidence="3">ICT_H6.2</strain>
    </source>
</reference>
<dbReference type="InterPro" id="IPR010496">
    <property type="entry name" value="AL/BT2_dom"/>
</dbReference>
<dbReference type="Pfam" id="PF06439">
    <property type="entry name" value="3keto-disac_hyd"/>
    <property type="match status" value="1"/>
</dbReference>
<feature type="chain" id="PRO_5040811606" evidence="1">
    <location>
        <begin position="23"/>
        <end position="220"/>
    </location>
</feature>
<keyword evidence="4" id="KW-1185">Reference proteome</keyword>
<sequence length="220" mass="25109">MRQFALLLILTFFASLPRVVVADDDWQQLFNGKNLDGWYANFDPDAFGVKDGAIRIQGVEKRAAHLFYVGDSEKTPVKFENFELKVIARAEPESNSGVFIHAGLELRNKWRHLEKGYEVQLNSSTKERLKTGSLYAVVDVTESPVDEREWFEMLIRVEGKRIRVSIEGKQVIDYTEPDDVKRPADRKGRVLQPGGGGIALQAHDTESVWYFKEVAVRRLP</sequence>
<comment type="caution">
    <text evidence="3">The sequence shown here is derived from an EMBL/GenBank/DDBJ whole genome shotgun (WGS) entry which is preliminary data.</text>
</comment>
<proteinExistence type="predicted"/>